<dbReference type="PANTHER" id="PTHR37042">
    <property type="entry name" value="OUTER MEMBRANE PROTEIN RV1973"/>
    <property type="match status" value="1"/>
</dbReference>
<evidence type="ECO:0000256" key="1">
    <source>
        <dbReference type="ARBA" id="ARBA00004370"/>
    </source>
</evidence>
<dbReference type="Proteomes" id="UP001595767">
    <property type="component" value="Unassembled WGS sequence"/>
</dbReference>
<evidence type="ECO:0000256" key="2">
    <source>
        <dbReference type="ARBA" id="ARBA00023136"/>
    </source>
</evidence>
<reference evidence="6" key="1">
    <citation type="journal article" date="2019" name="Int. J. Syst. Evol. Microbiol.">
        <title>The Global Catalogue of Microorganisms (GCM) 10K type strain sequencing project: providing services to taxonomists for standard genome sequencing and annotation.</title>
        <authorList>
            <consortium name="The Broad Institute Genomics Platform"/>
            <consortium name="The Broad Institute Genome Sequencing Center for Infectious Disease"/>
            <person name="Wu L."/>
            <person name="Ma J."/>
        </authorList>
    </citation>
    <scope>NUCLEOTIDE SEQUENCE [LARGE SCALE GENOMIC DNA]</scope>
    <source>
        <strain evidence="6">CGMCC 4.7204</strain>
    </source>
</reference>
<keyword evidence="4" id="KW-0812">Transmembrane</keyword>
<feature type="region of interest" description="Disordered" evidence="3">
    <location>
        <begin position="1"/>
        <end position="44"/>
    </location>
</feature>
<evidence type="ECO:0000256" key="3">
    <source>
        <dbReference type="SAM" id="MobiDB-lite"/>
    </source>
</evidence>
<sequence length="285" mass="29674">MNDNDNRRPRRRAARSAGPPVEEKAAETISIGKSETASATGDTVKLTEATVNPAAETVKFADNDVPSGDDTGKLVSSTAETVKLADAKVKPADATVTLADDTVKLGGAISTTEPDAPDSAGDARRSPGPVLALAAAIVLVLALIVGAGFAAFTAHSANRDEDLRAQYTETARQAVLNLTTIRADTAEADIDRILAVASGDFKTEFDGRVDPFTEVVKQANVVSTGEIAESGIVTADDESAQVLVAAKQTVSNNGSPEPQARQYRFRITVSNDDTGMTVSKVEFVG</sequence>
<protein>
    <recommendedName>
        <fullName evidence="7">Mce-associated membrane protein</fullName>
    </recommendedName>
</protein>
<evidence type="ECO:0008006" key="7">
    <source>
        <dbReference type="Google" id="ProtNLM"/>
    </source>
</evidence>
<keyword evidence="6" id="KW-1185">Reference proteome</keyword>
<evidence type="ECO:0000313" key="5">
    <source>
        <dbReference type="EMBL" id="MFC4124459.1"/>
    </source>
</evidence>
<keyword evidence="2 4" id="KW-0472">Membrane</keyword>
<name>A0ABV8L0W7_9NOCA</name>
<proteinExistence type="predicted"/>
<evidence type="ECO:0000313" key="6">
    <source>
        <dbReference type="Proteomes" id="UP001595767"/>
    </source>
</evidence>
<feature type="transmembrane region" description="Helical" evidence="4">
    <location>
        <begin position="130"/>
        <end position="152"/>
    </location>
</feature>
<dbReference type="EMBL" id="JBHSBA010000003">
    <property type="protein sequence ID" value="MFC4124459.1"/>
    <property type="molecule type" value="Genomic_DNA"/>
</dbReference>
<gene>
    <name evidence="5" type="ORF">ACFOW8_05910</name>
</gene>
<accession>A0ABV8L0W7</accession>
<comment type="caution">
    <text evidence="5">The sequence shown here is derived from an EMBL/GenBank/DDBJ whole genome shotgun (WGS) entry which is preliminary data.</text>
</comment>
<evidence type="ECO:0000256" key="4">
    <source>
        <dbReference type="SAM" id="Phobius"/>
    </source>
</evidence>
<organism evidence="5 6">
    <name type="scientific">Nocardia rhizosphaerae</name>
    <dbReference type="NCBI Taxonomy" id="1691571"/>
    <lineage>
        <taxon>Bacteria</taxon>
        <taxon>Bacillati</taxon>
        <taxon>Actinomycetota</taxon>
        <taxon>Actinomycetes</taxon>
        <taxon>Mycobacteriales</taxon>
        <taxon>Nocardiaceae</taxon>
        <taxon>Nocardia</taxon>
    </lineage>
</organism>
<feature type="compositionally biased region" description="Polar residues" evidence="3">
    <location>
        <begin position="31"/>
        <end position="41"/>
    </location>
</feature>
<keyword evidence="4" id="KW-1133">Transmembrane helix</keyword>
<dbReference type="RefSeq" id="WP_378546571.1">
    <property type="nucleotide sequence ID" value="NZ_JBHSBA010000003.1"/>
</dbReference>
<comment type="subcellular location">
    <subcellularLocation>
        <location evidence="1">Membrane</location>
    </subcellularLocation>
</comment>
<dbReference type="PANTHER" id="PTHR37042:SF4">
    <property type="entry name" value="OUTER MEMBRANE PROTEIN RV1973"/>
    <property type="match status" value="1"/>
</dbReference>